<comment type="subcellular location">
    <subcellularLocation>
        <location evidence="1">Cell membrane</location>
        <topology evidence="1">Multi-pass membrane protein</topology>
    </subcellularLocation>
</comment>
<evidence type="ECO:0000256" key="3">
    <source>
        <dbReference type="ARBA" id="ARBA00022606"/>
    </source>
</evidence>
<reference evidence="11 12" key="1">
    <citation type="submission" date="2017-03" db="EMBL/GenBank/DDBJ databases">
        <title>Genome of the blue death feigning beetle - Asbolus verrucosus.</title>
        <authorList>
            <person name="Rider S.D."/>
        </authorList>
    </citation>
    <scope>NUCLEOTIDE SEQUENCE [LARGE SCALE GENOMIC DNA]</scope>
    <source>
        <strain evidence="11">Butters</strain>
        <tissue evidence="11">Head and leg muscle</tissue>
    </source>
</reference>
<dbReference type="EMBL" id="QDEB01066949">
    <property type="protein sequence ID" value="RZC35926.1"/>
    <property type="molecule type" value="Genomic_DNA"/>
</dbReference>
<dbReference type="OrthoDB" id="6783644at2759"/>
<feature type="transmembrane region" description="Helical" evidence="10">
    <location>
        <begin position="102"/>
        <end position="126"/>
    </location>
</feature>
<dbReference type="GO" id="GO:0005886">
    <property type="term" value="C:plasma membrane"/>
    <property type="evidence" value="ECO:0007669"/>
    <property type="project" value="UniProtKB-SubCell"/>
</dbReference>
<evidence type="ECO:0000256" key="8">
    <source>
        <dbReference type="ARBA" id="ARBA00023170"/>
    </source>
</evidence>
<sequence length="234" mass="26825">LLADTFACMFLEQDIQNFKDEYFNTSWSVDSAGPKARERIAKWSMKISHFNFLVFTFLAFTSILILPLFGYHNEWILAIKVFEEYFGPWAKIPTNIRTLLDIVQSVMVVLIFLGVICSVTLLNFILNCGEDASNILKVRLIFSILTAQLISFMYCAAGQLLIDGTEQVHMILMNCPWYIWNIKNRKALLIFMCNCLEPFKISLAGIALDHKLIPSTIKAAYSYATFLYNLKNSK</sequence>
<evidence type="ECO:0000256" key="6">
    <source>
        <dbReference type="ARBA" id="ARBA00022989"/>
    </source>
</evidence>
<keyword evidence="2" id="KW-1003">Cell membrane</keyword>
<evidence type="ECO:0000256" key="4">
    <source>
        <dbReference type="ARBA" id="ARBA00022692"/>
    </source>
</evidence>
<evidence type="ECO:0000313" key="11">
    <source>
        <dbReference type="EMBL" id="RZC35926.1"/>
    </source>
</evidence>
<dbReference type="PANTHER" id="PTHR21137">
    <property type="entry name" value="ODORANT RECEPTOR"/>
    <property type="match status" value="1"/>
</dbReference>
<feature type="transmembrane region" description="Helical" evidence="10">
    <location>
        <begin position="138"/>
        <end position="162"/>
    </location>
</feature>
<dbReference type="AlphaFoldDB" id="A0A482VT89"/>
<organism evidence="11 12">
    <name type="scientific">Asbolus verrucosus</name>
    <name type="common">Desert ironclad beetle</name>
    <dbReference type="NCBI Taxonomy" id="1661398"/>
    <lineage>
        <taxon>Eukaryota</taxon>
        <taxon>Metazoa</taxon>
        <taxon>Ecdysozoa</taxon>
        <taxon>Arthropoda</taxon>
        <taxon>Hexapoda</taxon>
        <taxon>Insecta</taxon>
        <taxon>Pterygota</taxon>
        <taxon>Neoptera</taxon>
        <taxon>Endopterygota</taxon>
        <taxon>Coleoptera</taxon>
        <taxon>Polyphaga</taxon>
        <taxon>Cucujiformia</taxon>
        <taxon>Tenebrionidae</taxon>
        <taxon>Pimeliinae</taxon>
        <taxon>Asbolus</taxon>
    </lineage>
</organism>
<evidence type="ECO:0000256" key="2">
    <source>
        <dbReference type="ARBA" id="ARBA00022475"/>
    </source>
</evidence>
<keyword evidence="7 10" id="KW-0472">Membrane</keyword>
<dbReference type="InterPro" id="IPR004117">
    <property type="entry name" value="7tm6_olfct_rcpt"/>
</dbReference>
<accession>A0A482VT89</accession>
<evidence type="ECO:0000256" key="1">
    <source>
        <dbReference type="ARBA" id="ARBA00004651"/>
    </source>
</evidence>
<keyword evidence="12" id="KW-1185">Reference proteome</keyword>
<comment type="caution">
    <text evidence="11">The sequence shown here is derived from an EMBL/GenBank/DDBJ whole genome shotgun (WGS) entry which is preliminary data.</text>
</comment>
<dbReference type="GO" id="GO:0004984">
    <property type="term" value="F:olfactory receptor activity"/>
    <property type="evidence" value="ECO:0007669"/>
    <property type="project" value="InterPro"/>
</dbReference>
<evidence type="ECO:0000256" key="7">
    <source>
        <dbReference type="ARBA" id="ARBA00023136"/>
    </source>
</evidence>
<evidence type="ECO:0000313" key="12">
    <source>
        <dbReference type="Proteomes" id="UP000292052"/>
    </source>
</evidence>
<keyword evidence="8" id="KW-0675">Receptor</keyword>
<evidence type="ECO:0000256" key="5">
    <source>
        <dbReference type="ARBA" id="ARBA00022725"/>
    </source>
</evidence>
<keyword evidence="6 10" id="KW-1133">Transmembrane helix</keyword>
<dbReference type="PANTHER" id="PTHR21137:SF35">
    <property type="entry name" value="ODORANT RECEPTOR 19A-RELATED"/>
    <property type="match status" value="1"/>
</dbReference>
<keyword evidence="5" id="KW-0552">Olfaction</keyword>
<dbReference type="GO" id="GO:0005549">
    <property type="term" value="F:odorant binding"/>
    <property type="evidence" value="ECO:0007669"/>
    <property type="project" value="InterPro"/>
</dbReference>
<name>A0A482VT89_ASBVE</name>
<feature type="non-terminal residue" evidence="11">
    <location>
        <position position="1"/>
    </location>
</feature>
<gene>
    <name evidence="11" type="ORF">BDFB_011749</name>
</gene>
<keyword evidence="4 10" id="KW-0812">Transmembrane</keyword>
<dbReference type="Proteomes" id="UP000292052">
    <property type="component" value="Unassembled WGS sequence"/>
</dbReference>
<evidence type="ECO:0000256" key="9">
    <source>
        <dbReference type="ARBA" id="ARBA00023224"/>
    </source>
</evidence>
<dbReference type="GO" id="GO:0007165">
    <property type="term" value="P:signal transduction"/>
    <property type="evidence" value="ECO:0007669"/>
    <property type="project" value="UniProtKB-KW"/>
</dbReference>
<protein>
    <submittedName>
        <fullName evidence="11">7tm 6 domain containing protein</fullName>
    </submittedName>
</protein>
<keyword evidence="9" id="KW-0807">Transducer</keyword>
<evidence type="ECO:0000256" key="10">
    <source>
        <dbReference type="SAM" id="Phobius"/>
    </source>
</evidence>
<proteinExistence type="predicted"/>
<feature type="transmembrane region" description="Helical" evidence="10">
    <location>
        <begin position="50"/>
        <end position="71"/>
    </location>
</feature>
<dbReference type="Pfam" id="PF02949">
    <property type="entry name" value="7tm_6"/>
    <property type="match status" value="1"/>
</dbReference>
<keyword evidence="3" id="KW-0716">Sensory transduction</keyword>